<gene>
    <name evidence="3" type="primary">LOC108668686</name>
</gene>
<organism evidence="2 3">
    <name type="scientific">Hyalella azteca</name>
    <name type="common">Amphipod</name>
    <dbReference type="NCBI Taxonomy" id="294128"/>
    <lineage>
        <taxon>Eukaryota</taxon>
        <taxon>Metazoa</taxon>
        <taxon>Ecdysozoa</taxon>
        <taxon>Arthropoda</taxon>
        <taxon>Crustacea</taxon>
        <taxon>Multicrustacea</taxon>
        <taxon>Malacostraca</taxon>
        <taxon>Eumalacostraca</taxon>
        <taxon>Peracarida</taxon>
        <taxon>Amphipoda</taxon>
        <taxon>Senticaudata</taxon>
        <taxon>Talitrida</taxon>
        <taxon>Talitroidea</taxon>
        <taxon>Hyalellidae</taxon>
        <taxon>Hyalella</taxon>
    </lineage>
</organism>
<dbReference type="RefSeq" id="XP_018011418.1">
    <property type="nucleotide sequence ID" value="XM_018155929.2"/>
</dbReference>
<feature type="compositionally biased region" description="Basic and acidic residues" evidence="1">
    <location>
        <begin position="299"/>
        <end position="309"/>
    </location>
</feature>
<dbReference type="KEGG" id="hazt:108668686"/>
<feature type="region of interest" description="Disordered" evidence="1">
    <location>
        <begin position="285"/>
        <end position="328"/>
    </location>
</feature>
<feature type="compositionally biased region" description="Polar residues" evidence="1">
    <location>
        <begin position="357"/>
        <end position="367"/>
    </location>
</feature>
<feature type="compositionally biased region" description="Basic and acidic residues" evidence="1">
    <location>
        <begin position="770"/>
        <end position="782"/>
    </location>
</feature>
<dbReference type="Proteomes" id="UP000694843">
    <property type="component" value="Unplaced"/>
</dbReference>
<evidence type="ECO:0000256" key="1">
    <source>
        <dbReference type="SAM" id="MobiDB-lite"/>
    </source>
</evidence>
<protein>
    <submittedName>
        <fullName evidence="3">Uncharacterized protein LOC108668686</fullName>
    </submittedName>
</protein>
<evidence type="ECO:0000313" key="2">
    <source>
        <dbReference type="Proteomes" id="UP000694843"/>
    </source>
</evidence>
<reference evidence="3" key="1">
    <citation type="submission" date="2025-08" db="UniProtKB">
        <authorList>
            <consortium name="RefSeq"/>
        </authorList>
    </citation>
    <scope>IDENTIFICATION</scope>
    <source>
        <tissue evidence="3">Whole organism</tissue>
    </source>
</reference>
<evidence type="ECO:0000313" key="3">
    <source>
        <dbReference type="RefSeq" id="XP_018011418.1"/>
    </source>
</evidence>
<feature type="compositionally biased region" description="Basic and acidic residues" evidence="1">
    <location>
        <begin position="401"/>
        <end position="410"/>
    </location>
</feature>
<feature type="compositionally biased region" description="Basic and acidic residues" evidence="1">
    <location>
        <begin position="800"/>
        <end position="812"/>
    </location>
</feature>
<proteinExistence type="predicted"/>
<dbReference type="AlphaFoldDB" id="A0A8B7NCU9"/>
<dbReference type="GeneID" id="108668686"/>
<feature type="region of interest" description="Disordered" evidence="1">
    <location>
        <begin position="582"/>
        <end position="618"/>
    </location>
</feature>
<sequence>MQDKKAKRVSFADTKSIREFLSGGGDVSQWHSSYAATVSTSSDSSEATTAAFDASSECGHNEKSNNTETCVVGSPLEQGYEEYAAQGEAFLARFLHEGSTSGAGSPHPVSHDEPAAYESCQLTQTILRDGGHRMTDVDLTCALPTSMDLTCALPTSMELTQAIPTSMELTQAIPTSMELTQAIPTSMDLTQAIPRSMELARYHAHCGPSNIIQCTLPSEYNSTSEPSCDVTSKQKLYAHDLNHLPSGKLKKSTMPEDGDEGLELTAHITGNVVGKNKMPEQYENKELASRAPHHSFQTPEREMSGEDRSVSAAPGNTFEDVPNAPPEFQDDKQMELTFVSRSDLISSSPCESEVSSNKQLTHSSTPSIHALKNGGLTGEQAEPLPSRQFIKSRSKQSLTFPKEKTKDESNGRLTESTQRSFFFASNSEVNSDIMKSRVHRENFSIENQDCPHVVSDVCFSGEEEKVSGKEMTCFSRPDFGSVAGSVEAIGSNLSRTELLREETALGLKPSAEKMSLNTDTENVHKDKNKSLNGGKILQNDTQISLMENYRVDVSCSRNDSQIEILNESKDFINNVTAQLVESDDSFQSPSKLPETSKLPENNCPPEKPGNLVPESEPAERAISFESPASVMSDSLVTPDNLIGANGRTIYELHSPSNGKSISRERQIVPTQDDENPVAEKEIFLHSDCVNTITTEETNTKVSSAVKSAFKAGNELQTQIDKQANYVASSVPKSQQTEARKALSSISSNVDFNPNKSSSKIPTEYSGSTRNFDRTEIASKENQEATADAACNVKKNPSGKTTEKSNKEKREKPTSIPAGCSSCREETIVIRHRSVTLTLQQAPQEALLVCRFAPALRVRLTLQRGTDGHATVTVAQCLTQVAEVKHRLARLAVEVHLDELRQCCGDLQGRRLCDLAAALPPFCCSITAIKDLIAELVALSAQCVITPQDNTRSEDFEEAIKLVDEGPALLTRFVAAAEKCINS</sequence>
<accession>A0A8B7NCU9</accession>
<feature type="region of interest" description="Disordered" evidence="1">
    <location>
        <begin position="345"/>
        <end position="413"/>
    </location>
</feature>
<keyword evidence="2" id="KW-1185">Reference proteome</keyword>
<feature type="compositionally biased region" description="Polar residues" evidence="1">
    <location>
        <begin position="747"/>
        <end position="769"/>
    </location>
</feature>
<feature type="compositionally biased region" description="Low complexity" evidence="1">
    <location>
        <begin position="346"/>
        <end position="356"/>
    </location>
</feature>
<name>A0A8B7NCU9_HYAAZ</name>
<dbReference type="OrthoDB" id="6819399at2759"/>
<feature type="compositionally biased region" description="Polar residues" evidence="1">
    <location>
        <begin position="389"/>
        <end position="399"/>
    </location>
</feature>
<feature type="region of interest" description="Disordered" evidence="1">
    <location>
        <begin position="515"/>
        <end position="534"/>
    </location>
</feature>
<feature type="region of interest" description="Disordered" evidence="1">
    <location>
        <begin position="747"/>
        <end position="817"/>
    </location>
</feature>